<accession>A0ABD0UTN0</accession>
<evidence type="ECO:0000259" key="2">
    <source>
        <dbReference type="Pfam" id="PF03372"/>
    </source>
</evidence>
<feature type="domain" description="DUF4283" evidence="4">
    <location>
        <begin position="84"/>
        <end position="167"/>
    </location>
</feature>
<evidence type="ECO:0000256" key="1">
    <source>
        <dbReference type="SAM" id="MobiDB-lite"/>
    </source>
</evidence>
<dbReference type="Pfam" id="PF13966">
    <property type="entry name" value="zf-RVT"/>
    <property type="match status" value="1"/>
</dbReference>
<reference evidence="5 6" key="1">
    <citation type="journal article" date="2024" name="Plant Biotechnol. J.">
        <title>Dendrobium thyrsiflorum genome and its molecular insights into genes involved in important horticultural traits.</title>
        <authorList>
            <person name="Chen B."/>
            <person name="Wang J.Y."/>
            <person name="Zheng P.J."/>
            <person name="Li K.L."/>
            <person name="Liang Y.M."/>
            <person name="Chen X.F."/>
            <person name="Zhang C."/>
            <person name="Zhao X."/>
            <person name="He X."/>
            <person name="Zhang G.Q."/>
            <person name="Liu Z.J."/>
            <person name="Xu Q."/>
        </authorList>
    </citation>
    <scope>NUCLEOTIDE SEQUENCE [LARGE SCALE GENOMIC DNA]</scope>
    <source>
        <strain evidence="5">GZMU011</strain>
    </source>
</reference>
<feature type="region of interest" description="Disordered" evidence="1">
    <location>
        <begin position="369"/>
        <end position="411"/>
    </location>
</feature>
<feature type="compositionally biased region" description="Pro residues" evidence="1">
    <location>
        <begin position="1"/>
        <end position="10"/>
    </location>
</feature>
<evidence type="ECO:0000313" key="5">
    <source>
        <dbReference type="EMBL" id="KAL0913573.1"/>
    </source>
</evidence>
<dbReference type="Gene3D" id="3.60.10.10">
    <property type="entry name" value="Endonuclease/exonuclease/phosphatase"/>
    <property type="match status" value="1"/>
</dbReference>
<gene>
    <name evidence="5" type="ORF">M5K25_017041</name>
</gene>
<feature type="compositionally biased region" description="Low complexity" evidence="1">
    <location>
        <begin position="384"/>
        <end position="403"/>
    </location>
</feature>
<dbReference type="InterPro" id="IPR005135">
    <property type="entry name" value="Endo/exonuclease/phosphatase"/>
</dbReference>
<dbReference type="Pfam" id="PF03372">
    <property type="entry name" value="Exo_endo_phos"/>
    <property type="match status" value="1"/>
</dbReference>
<dbReference type="InterPro" id="IPR040256">
    <property type="entry name" value="At4g02000-like"/>
</dbReference>
<dbReference type="InterPro" id="IPR026960">
    <property type="entry name" value="RVT-Znf"/>
</dbReference>
<evidence type="ECO:0000259" key="3">
    <source>
        <dbReference type="Pfam" id="PF13966"/>
    </source>
</evidence>
<proteinExistence type="predicted"/>
<feature type="region of interest" description="Disordered" evidence="1">
    <location>
        <begin position="268"/>
        <end position="309"/>
    </location>
</feature>
<dbReference type="InterPro" id="IPR036691">
    <property type="entry name" value="Endo/exonu/phosph_ase_sf"/>
</dbReference>
<feature type="compositionally biased region" description="Basic residues" evidence="1">
    <location>
        <begin position="293"/>
        <end position="302"/>
    </location>
</feature>
<name>A0ABD0UTN0_DENTH</name>
<dbReference type="Pfam" id="PF14111">
    <property type="entry name" value="DUF4283"/>
    <property type="match status" value="1"/>
</dbReference>
<dbReference type="PANTHER" id="PTHR31286">
    <property type="entry name" value="GLYCINE-RICH CELL WALL STRUCTURAL PROTEIN 1.8-LIKE"/>
    <property type="match status" value="1"/>
</dbReference>
<evidence type="ECO:0000313" key="6">
    <source>
        <dbReference type="Proteomes" id="UP001552299"/>
    </source>
</evidence>
<dbReference type="SUPFAM" id="SSF56219">
    <property type="entry name" value="DNase I-like"/>
    <property type="match status" value="1"/>
</dbReference>
<comment type="caution">
    <text evidence="5">The sequence shown here is derived from an EMBL/GenBank/DDBJ whole genome shotgun (WGS) entry which is preliminary data.</text>
</comment>
<feature type="region of interest" description="Disordered" evidence="1">
    <location>
        <begin position="1"/>
        <end position="20"/>
    </location>
</feature>
<dbReference type="Proteomes" id="UP001552299">
    <property type="component" value="Unassembled WGS sequence"/>
</dbReference>
<feature type="compositionally biased region" description="Low complexity" evidence="1">
    <location>
        <begin position="11"/>
        <end position="20"/>
    </location>
</feature>
<organism evidence="5 6">
    <name type="scientific">Dendrobium thyrsiflorum</name>
    <name type="common">Pinecone-like raceme dendrobium</name>
    <name type="synonym">Orchid</name>
    <dbReference type="NCBI Taxonomy" id="117978"/>
    <lineage>
        <taxon>Eukaryota</taxon>
        <taxon>Viridiplantae</taxon>
        <taxon>Streptophyta</taxon>
        <taxon>Embryophyta</taxon>
        <taxon>Tracheophyta</taxon>
        <taxon>Spermatophyta</taxon>
        <taxon>Magnoliopsida</taxon>
        <taxon>Liliopsida</taxon>
        <taxon>Asparagales</taxon>
        <taxon>Orchidaceae</taxon>
        <taxon>Epidendroideae</taxon>
        <taxon>Malaxideae</taxon>
        <taxon>Dendrobiinae</taxon>
        <taxon>Dendrobium</taxon>
    </lineage>
</organism>
<dbReference type="InterPro" id="IPR025558">
    <property type="entry name" value="DUF4283"/>
</dbReference>
<dbReference type="EMBL" id="JANQDX010000013">
    <property type="protein sequence ID" value="KAL0913573.1"/>
    <property type="molecule type" value="Genomic_DNA"/>
</dbReference>
<protein>
    <recommendedName>
        <fullName evidence="7">Reverse transcriptase zinc-binding domain-containing protein</fullName>
    </recommendedName>
</protein>
<feature type="domain" description="Reverse transcriptase zinc-binding" evidence="3">
    <location>
        <begin position="1173"/>
        <end position="1244"/>
    </location>
</feature>
<feature type="domain" description="Endonuclease/exonuclease/phosphatase" evidence="2">
    <location>
        <begin position="508"/>
        <end position="670"/>
    </location>
</feature>
<evidence type="ECO:0008006" key="7">
    <source>
        <dbReference type="Google" id="ProtNLM"/>
    </source>
</evidence>
<dbReference type="PANTHER" id="PTHR31286:SF180">
    <property type="entry name" value="OS10G0362600 PROTEIN"/>
    <property type="match status" value="1"/>
</dbReference>
<evidence type="ECO:0000259" key="4">
    <source>
        <dbReference type="Pfam" id="PF14111"/>
    </source>
</evidence>
<sequence>MAGGTPPPSSSSPSNTLPSLIPLLSTTEFPLLAPTAGSSPSLPPRSWTNIFAPPEPSSKNLDLSFYPSEPDIIPFTGEKLSKGAEDWGLCLVGYSVGRRPFYEALQEAIKKTWTIRGSVQILSLSDGFFLFKFSCVEDYESIWSRGVWFILGRPFILQQWHPKFKPKREQLTSVPIWIKIHDLPLACWNSEGISRIASKVGVPLAADSLTTQKSRLTYARVCVQVDNQATYPEEILVSLDGDVVQLKVQYEWRPSPCAHCKSLVHPSSSCPSKPHTDSEEPPAQKDPPPRGRSVSRKPRARLSKPPIQKPSIVPASVIISEYDNQKGISTAITNDAGLTLHYQPHSPTQQNTNTITLQCSDLPHIAGKLPDEAPLTVPIPNLNSPTKDMSSSSTDTSSQAESSQPGFTSPNKFNVLMEQDISSNLNCISDASKVVKHVTKQDFSNPTNSGVPKKTTRVTCCKRLVTSLNLDMLCILENRINISSLQDPFFSFAHNVFNCEDSYHNFQFSKSGRIWIKWNAARLSFTPLFSSAQMITGSVLYGSNLSFHLSVIYAANSEADRRTLWDDIRNLPMDLNSPWVIMGDFNCCRFASDKAGGTPLAQCRLWDLNSLIFDIKAMDLPSVGSPFTWFNQRPDNPIHIKLDRILVNEQWLQYFPNSFSSVQSPSCSDHCPLILLPGTMPSRHHRFLFKNYWTKFDAYWYSMLNVFSAPPRGNPVTDFCSKLRTFRGLIKSHDWANSSLIQTQLAELHVSQANYLDRVSADPLNRDLNASLKSINSKITELASIHASWVIQRAKAKWLLQGEDDLKFLYAKIRARNAKNNAVLNLSSFDSSSQESISHIISHFQTLYNPQPPSDMNMANFPVGGSLDPSLASWLTQQVSEAEIKKAVFSGASSSSPGPDGFNFLFYKSGCSIPYLGLPISYKNLKVADFMPLLGLLTRKLSGWKAHLLSFAGRLQFLKFTILNSIAYWIRGSILPKTIIKAINKLSSKFLLFGNTDITHKLHMIAWAKVCRPLSLGGLGLHSPAALQFGFNCTLISRFYNSSSPLTRWLVMRYTSPWRTPQASASKFWNAVCETANATKHDFKFRISPNAPIAFFWDHWSSVENLSDYITASITATVGDFIVGNQWMLPSNTDSHIGSIIRTIPICDDVGKCLVWNNKDIGYFGAYILAFYKDLPTCSWAKHLWFKGNALRYSVFAWLCIAGGLKTAAALSLRNVYISPLCPLCHLDIESVNHLFFECNFSYAVLTKLIPKASVLLLRPTATQLFDWTEELNLPERGHSLLKLCICCVIYHVWKERNSRRFGGQSICPVTLYHCIQRSVRAKVLKWKNGDKLLNLI</sequence>
<keyword evidence="6" id="KW-1185">Reference proteome</keyword>